<gene>
    <name evidence="2" type="ORF">B1A_16094</name>
</gene>
<protein>
    <submittedName>
        <fullName evidence="2">Filamentation induced by cAMP protein Fic</fullName>
    </submittedName>
</protein>
<dbReference type="Pfam" id="PF02661">
    <property type="entry name" value="Fic"/>
    <property type="match status" value="1"/>
</dbReference>
<feature type="domain" description="Fido" evidence="1">
    <location>
        <begin position="76"/>
        <end position="169"/>
    </location>
</feature>
<dbReference type="PROSITE" id="PS51459">
    <property type="entry name" value="FIDO"/>
    <property type="match status" value="1"/>
</dbReference>
<dbReference type="PANTHER" id="PTHR13504">
    <property type="entry name" value="FIDO DOMAIN-CONTAINING PROTEIN DDB_G0283145"/>
    <property type="match status" value="1"/>
</dbReference>
<dbReference type="AlphaFoldDB" id="T1AM17"/>
<dbReference type="InterPro" id="IPR040198">
    <property type="entry name" value="Fido_containing"/>
</dbReference>
<proteinExistence type="predicted"/>
<dbReference type="SUPFAM" id="SSF140931">
    <property type="entry name" value="Fic-like"/>
    <property type="match status" value="1"/>
</dbReference>
<evidence type="ECO:0000313" key="2">
    <source>
        <dbReference type="EMBL" id="EQD41794.1"/>
    </source>
</evidence>
<dbReference type="PANTHER" id="PTHR13504:SF38">
    <property type="entry name" value="FIDO DOMAIN-CONTAINING PROTEIN"/>
    <property type="match status" value="1"/>
</dbReference>
<dbReference type="InterPro" id="IPR003812">
    <property type="entry name" value="Fido"/>
</dbReference>
<accession>T1AM17</accession>
<comment type="caution">
    <text evidence="2">The sequence shown here is derived from an EMBL/GenBank/DDBJ whole genome shotgun (WGS) entry which is preliminary data.</text>
</comment>
<dbReference type="Gene3D" id="1.10.3290.10">
    <property type="entry name" value="Fido-like domain"/>
    <property type="match status" value="1"/>
</dbReference>
<reference evidence="2" key="2">
    <citation type="journal article" date="2014" name="ISME J.">
        <title>Microbial stratification in low pH oxic and suboxic macroscopic growths along an acid mine drainage.</title>
        <authorList>
            <person name="Mendez-Garcia C."/>
            <person name="Mesa V."/>
            <person name="Sprenger R.R."/>
            <person name="Richter M."/>
            <person name="Diez M.S."/>
            <person name="Solano J."/>
            <person name="Bargiela R."/>
            <person name="Golyshina O.V."/>
            <person name="Manteca A."/>
            <person name="Ramos J.L."/>
            <person name="Gallego J.R."/>
            <person name="Llorente I."/>
            <person name="Martins Dos Santos V.A."/>
            <person name="Jensen O.N."/>
            <person name="Pelaez A.I."/>
            <person name="Sanchez J."/>
            <person name="Ferrer M."/>
        </authorList>
    </citation>
    <scope>NUCLEOTIDE SEQUENCE</scope>
</reference>
<organism evidence="2">
    <name type="scientific">mine drainage metagenome</name>
    <dbReference type="NCBI Taxonomy" id="410659"/>
    <lineage>
        <taxon>unclassified sequences</taxon>
        <taxon>metagenomes</taxon>
        <taxon>ecological metagenomes</taxon>
    </lineage>
</organism>
<dbReference type="InterPro" id="IPR036597">
    <property type="entry name" value="Fido-like_dom_sf"/>
</dbReference>
<evidence type="ECO:0000259" key="1">
    <source>
        <dbReference type="PROSITE" id="PS51459"/>
    </source>
</evidence>
<name>T1AM17_9ZZZZ</name>
<reference evidence="2" key="1">
    <citation type="submission" date="2013-08" db="EMBL/GenBank/DDBJ databases">
        <authorList>
            <person name="Mendez C."/>
            <person name="Richter M."/>
            <person name="Ferrer M."/>
            <person name="Sanchez J."/>
        </authorList>
    </citation>
    <scope>NUCLEOTIDE SEQUENCE</scope>
</reference>
<sequence length="169" mass="18811">MKPGDTLGKTVFGRYLTDFSWASSRMEGNTYTLLETRDMALFGVEAPGKSALESAMVKNHIRAIEYLVDNARSIEISPFEVRGFHALLSRGIVGNCENEGRVRRSVVEIGQSAYRPASSPHTLEDGLESICRTASRIGDPYEQSLYLLANLSYLQPFVDVNKRTARVFS</sequence>
<dbReference type="EMBL" id="AUZX01011834">
    <property type="protein sequence ID" value="EQD41794.1"/>
    <property type="molecule type" value="Genomic_DNA"/>
</dbReference>
<feature type="non-terminal residue" evidence="2">
    <location>
        <position position="169"/>
    </location>
</feature>